<dbReference type="InterPro" id="IPR011335">
    <property type="entry name" value="Restrct_endonuc-II-like"/>
</dbReference>
<dbReference type="RefSeq" id="WP_264224791.1">
    <property type="nucleotide sequence ID" value="NZ_CP107716.1"/>
</dbReference>
<dbReference type="PANTHER" id="PTHR30015:SF7">
    <property type="entry name" value="TYPE IV METHYL-DIRECTED RESTRICTION ENZYME ECOKMRR"/>
    <property type="match status" value="1"/>
</dbReference>
<reference evidence="2" key="1">
    <citation type="submission" date="2022-10" db="EMBL/GenBank/DDBJ databases">
        <title>YIM 151497 complete genome.</title>
        <authorList>
            <person name="Chen X."/>
        </authorList>
    </citation>
    <scope>NUCLEOTIDE SEQUENCE</scope>
    <source>
        <strain evidence="2">YIM 151497</strain>
    </source>
</reference>
<evidence type="ECO:0000259" key="1">
    <source>
        <dbReference type="Pfam" id="PF04471"/>
    </source>
</evidence>
<dbReference type="InterPro" id="IPR052906">
    <property type="entry name" value="Type_IV_Methyl-Rstrct_Enzyme"/>
</dbReference>
<dbReference type="EMBL" id="CP107716">
    <property type="protein sequence ID" value="UYQ71130.1"/>
    <property type="molecule type" value="Genomic_DNA"/>
</dbReference>
<dbReference type="EC" id="3.1.21.-" evidence="2"/>
<keyword evidence="2" id="KW-0540">Nuclease</keyword>
<evidence type="ECO:0000313" key="2">
    <source>
        <dbReference type="EMBL" id="UYQ71130.1"/>
    </source>
</evidence>
<dbReference type="SUPFAM" id="SSF52980">
    <property type="entry name" value="Restriction endonuclease-like"/>
    <property type="match status" value="1"/>
</dbReference>
<proteinExistence type="predicted"/>
<keyword evidence="2" id="KW-0378">Hydrolase</keyword>
<sequence length="203" mass="22461">MSADTKNSLGAISTIFLVPKEAAADLRRAMTSQAPADPPEAIEAEEAVLAENMQTRALEFIKDRAAKLDWEQMQRLVAGLLRAMGYKTQISPAGPDRGKDIVASPDGFGFESPRIVVEVKHRKGAMGSQEIRSFLGGRHKDDKGLYVSTGGFSKDARYEAERANIPLSLMDIDELVAALIDNYEQLDNETKQLLPLRRLYWPI</sequence>
<dbReference type="Pfam" id="PF04471">
    <property type="entry name" value="Mrr_cat"/>
    <property type="match status" value="1"/>
</dbReference>
<dbReference type="GO" id="GO:0016787">
    <property type="term" value="F:hydrolase activity"/>
    <property type="evidence" value="ECO:0007669"/>
    <property type="project" value="UniProtKB-KW"/>
</dbReference>
<protein>
    <submittedName>
        <fullName evidence="2">Restriction endonuclease</fullName>
        <ecNumber evidence="2">3.1.21.-</ecNumber>
    </submittedName>
</protein>
<accession>A0ABY6IPH6</accession>
<dbReference type="InterPro" id="IPR007560">
    <property type="entry name" value="Restrct_endonuc_IV_Mrr"/>
</dbReference>
<dbReference type="InterPro" id="IPR011856">
    <property type="entry name" value="tRNA_endonuc-like_dom_sf"/>
</dbReference>
<keyword evidence="3" id="KW-1185">Reference proteome</keyword>
<organism evidence="2 3">
    <name type="scientific">Pelagibacterium flavum</name>
    <dbReference type="NCBI Taxonomy" id="2984530"/>
    <lineage>
        <taxon>Bacteria</taxon>
        <taxon>Pseudomonadati</taxon>
        <taxon>Pseudomonadota</taxon>
        <taxon>Alphaproteobacteria</taxon>
        <taxon>Hyphomicrobiales</taxon>
        <taxon>Devosiaceae</taxon>
        <taxon>Pelagibacterium</taxon>
    </lineage>
</organism>
<evidence type="ECO:0000313" key="3">
    <source>
        <dbReference type="Proteomes" id="UP001163882"/>
    </source>
</evidence>
<gene>
    <name evidence="2" type="ORF">OF122_13850</name>
</gene>
<dbReference type="Gene3D" id="3.40.1350.10">
    <property type="match status" value="1"/>
</dbReference>
<dbReference type="Proteomes" id="UP001163882">
    <property type="component" value="Chromosome"/>
</dbReference>
<dbReference type="GO" id="GO:0004519">
    <property type="term" value="F:endonuclease activity"/>
    <property type="evidence" value="ECO:0007669"/>
    <property type="project" value="UniProtKB-KW"/>
</dbReference>
<dbReference type="PANTHER" id="PTHR30015">
    <property type="entry name" value="MRR RESTRICTION SYSTEM PROTEIN"/>
    <property type="match status" value="1"/>
</dbReference>
<name>A0ABY6IPH6_9HYPH</name>
<feature type="domain" description="Restriction endonuclease type IV Mrr" evidence="1">
    <location>
        <begin position="66"/>
        <end position="178"/>
    </location>
</feature>
<keyword evidence="2" id="KW-0255">Endonuclease</keyword>